<dbReference type="InParanoid" id="A0A1J7JW72"/>
<keyword evidence="2" id="KW-0732">Signal</keyword>
<dbReference type="Proteomes" id="UP000182658">
    <property type="component" value="Unassembled WGS sequence"/>
</dbReference>
<sequence>MSEPGLKSRRGPSSFVFIASFLLLRVLSPRSSRGLKYAIYDWSLSSDECSVQAKCTTSFGPGKELTAPTPASRYAALPGNQR</sequence>
<protein>
    <recommendedName>
        <fullName evidence="5">Secreted protein</fullName>
    </recommendedName>
</protein>
<feature type="signal peptide" evidence="2">
    <location>
        <begin position="1"/>
        <end position="34"/>
    </location>
</feature>
<evidence type="ECO:0000256" key="2">
    <source>
        <dbReference type="SAM" id="SignalP"/>
    </source>
</evidence>
<dbReference type="EMBL" id="KV875095">
    <property type="protein sequence ID" value="OIW32026.1"/>
    <property type="molecule type" value="Genomic_DNA"/>
</dbReference>
<evidence type="ECO:0000256" key="1">
    <source>
        <dbReference type="SAM" id="MobiDB-lite"/>
    </source>
</evidence>
<proteinExistence type="predicted"/>
<dbReference type="AlphaFoldDB" id="A0A1J7JW72"/>
<keyword evidence="4" id="KW-1185">Reference proteome</keyword>
<reference evidence="3 4" key="1">
    <citation type="submission" date="2016-10" db="EMBL/GenBank/DDBJ databases">
        <title>Draft genome sequence of Coniochaeta ligniaria NRRL30616, a lignocellulolytic fungus for bioabatement of inhibitors in plant biomass hydrolysates.</title>
        <authorList>
            <consortium name="DOE Joint Genome Institute"/>
            <person name="Jimenez D.J."/>
            <person name="Hector R.E."/>
            <person name="Riley R."/>
            <person name="Sun H."/>
            <person name="Grigoriev I.V."/>
            <person name="Van Elsas J.D."/>
            <person name="Nichols N.N."/>
        </authorList>
    </citation>
    <scope>NUCLEOTIDE SEQUENCE [LARGE SCALE GENOMIC DNA]</scope>
    <source>
        <strain evidence="3 4">NRRL 30616</strain>
    </source>
</reference>
<feature type="chain" id="PRO_5009645044" description="Secreted protein" evidence="2">
    <location>
        <begin position="35"/>
        <end position="82"/>
    </location>
</feature>
<evidence type="ECO:0008006" key="5">
    <source>
        <dbReference type="Google" id="ProtNLM"/>
    </source>
</evidence>
<name>A0A1J7JW72_9PEZI</name>
<evidence type="ECO:0000313" key="3">
    <source>
        <dbReference type="EMBL" id="OIW32026.1"/>
    </source>
</evidence>
<feature type="region of interest" description="Disordered" evidence="1">
    <location>
        <begin position="62"/>
        <end position="82"/>
    </location>
</feature>
<gene>
    <name evidence="3" type="ORF">CONLIGDRAFT_629727</name>
</gene>
<accession>A0A1J7JW72</accession>
<evidence type="ECO:0000313" key="4">
    <source>
        <dbReference type="Proteomes" id="UP000182658"/>
    </source>
</evidence>
<organism evidence="3 4">
    <name type="scientific">Coniochaeta ligniaria NRRL 30616</name>
    <dbReference type="NCBI Taxonomy" id="1408157"/>
    <lineage>
        <taxon>Eukaryota</taxon>
        <taxon>Fungi</taxon>
        <taxon>Dikarya</taxon>
        <taxon>Ascomycota</taxon>
        <taxon>Pezizomycotina</taxon>
        <taxon>Sordariomycetes</taxon>
        <taxon>Sordariomycetidae</taxon>
        <taxon>Coniochaetales</taxon>
        <taxon>Coniochaetaceae</taxon>
        <taxon>Coniochaeta</taxon>
    </lineage>
</organism>